<dbReference type="Pfam" id="PF13456">
    <property type="entry name" value="RVT_3"/>
    <property type="match status" value="1"/>
</dbReference>
<protein>
    <recommendedName>
        <fullName evidence="13">Integrase catalytic domain-containing protein</fullName>
    </recommendedName>
</protein>
<feature type="region of interest" description="Disordered" evidence="12">
    <location>
        <begin position="223"/>
        <end position="322"/>
    </location>
</feature>
<dbReference type="FunFam" id="1.10.340.70:FF:000001">
    <property type="entry name" value="Retrovirus-related Pol polyprotein from transposon gypsy-like Protein"/>
    <property type="match status" value="1"/>
</dbReference>
<feature type="compositionally biased region" description="Basic residues" evidence="12">
    <location>
        <begin position="1232"/>
        <end position="1241"/>
    </location>
</feature>
<dbReference type="GO" id="GO:0006508">
    <property type="term" value="P:proteolysis"/>
    <property type="evidence" value="ECO:0007669"/>
    <property type="project" value="UniProtKB-KW"/>
</dbReference>
<evidence type="ECO:0000256" key="4">
    <source>
        <dbReference type="ARBA" id="ARBA00022801"/>
    </source>
</evidence>
<dbReference type="Pfam" id="PF17921">
    <property type="entry name" value="Integrase_H2C2"/>
    <property type="match status" value="1"/>
</dbReference>
<dbReference type="InterPro" id="IPR041588">
    <property type="entry name" value="Integrase_H2C2"/>
</dbReference>
<reference evidence="14 15" key="1">
    <citation type="submission" date="2018-08" db="EMBL/GenBank/DDBJ databases">
        <title>Genomic investigation of the strawberry pathogen Phytophthora fragariae indicates pathogenicity is determined by transcriptional variation in three key races.</title>
        <authorList>
            <person name="Adams T.M."/>
            <person name="Armitage A.D."/>
            <person name="Sobczyk M.K."/>
            <person name="Bates H.J."/>
            <person name="Dunwell J.M."/>
            <person name="Nellist C.F."/>
            <person name="Harrison R.J."/>
        </authorList>
    </citation>
    <scope>NUCLEOTIDE SEQUENCE [LARGE SCALE GENOMIC DNA]</scope>
    <source>
        <strain evidence="14 15">SCRP333</strain>
    </source>
</reference>
<dbReference type="InterPro" id="IPR036397">
    <property type="entry name" value="RNaseH_sf"/>
</dbReference>
<dbReference type="Pfam" id="PF17919">
    <property type="entry name" value="RT_RNaseH_2"/>
    <property type="match status" value="1"/>
</dbReference>
<feature type="non-terminal residue" evidence="14">
    <location>
        <position position="1787"/>
    </location>
</feature>
<keyword evidence="4" id="KW-0378">Hydrolase</keyword>
<dbReference type="Pfam" id="PF24626">
    <property type="entry name" value="SH3_Tf2-1"/>
    <property type="match status" value="1"/>
</dbReference>
<keyword evidence="7" id="KW-0695">RNA-directed DNA polymerase</keyword>
<dbReference type="Proteomes" id="UP000434957">
    <property type="component" value="Unassembled WGS sequence"/>
</dbReference>
<evidence type="ECO:0000256" key="5">
    <source>
        <dbReference type="ARBA" id="ARBA00022842"/>
    </source>
</evidence>
<dbReference type="InterPro" id="IPR043502">
    <property type="entry name" value="DNA/RNA_pol_sf"/>
</dbReference>
<dbReference type="GO" id="GO:0006310">
    <property type="term" value="P:DNA recombination"/>
    <property type="evidence" value="ECO:0007669"/>
    <property type="project" value="UniProtKB-KW"/>
</dbReference>
<dbReference type="Gene3D" id="3.30.70.270">
    <property type="match status" value="3"/>
</dbReference>
<feature type="region of interest" description="Disordered" evidence="12">
    <location>
        <begin position="1610"/>
        <end position="1658"/>
    </location>
</feature>
<dbReference type="GO" id="GO:0015074">
    <property type="term" value="P:DNA integration"/>
    <property type="evidence" value="ECO:0007669"/>
    <property type="project" value="UniProtKB-KW"/>
</dbReference>
<comment type="caution">
    <text evidence="14">The sequence shown here is derived from an EMBL/GenBank/DDBJ whole genome shotgun (WGS) entry which is preliminary data.</text>
</comment>
<dbReference type="InterPro" id="IPR002156">
    <property type="entry name" value="RNaseH_domain"/>
</dbReference>
<evidence type="ECO:0000256" key="7">
    <source>
        <dbReference type="ARBA" id="ARBA00022918"/>
    </source>
</evidence>
<keyword evidence="8" id="KW-0548">Nucleotidyltransferase</keyword>
<dbReference type="Pfam" id="PF00665">
    <property type="entry name" value="rve"/>
    <property type="match status" value="1"/>
</dbReference>
<dbReference type="Gene3D" id="3.10.10.10">
    <property type="entry name" value="HIV Type 1 Reverse Transcriptase, subunit A, domain 1"/>
    <property type="match status" value="1"/>
</dbReference>
<keyword evidence="8" id="KW-0239">DNA-directed DNA polymerase</keyword>
<gene>
    <name evidence="14" type="ORF">PR003_g26855</name>
</gene>
<feature type="compositionally biased region" description="Basic and acidic residues" evidence="12">
    <location>
        <begin position="1620"/>
        <end position="1631"/>
    </location>
</feature>
<keyword evidence="15" id="KW-1185">Reference proteome</keyword>
<dbReference type="Pfam" id="PF00078">
    <property type="entry name" value="RVT_1"/>
    <property type="match status" value="1"/>
</dbReference>
<evidence type="ECO:0000256" key="8">
    <source>
        <dbReference type="ARBA" id="ARBA00022932"/>
    </source>
</evidence>
<keyword evidence="9" id="KW-0238">DNA-binding</keyword>
<keyword evidence="10" id="KW-0233">DNA recombination</keyword>
<keyword evidence="2" id="KW-0479">Metal-binding</keyword>
<dbReference type="InterPro" id="IPR012337">
    <property type="entry name" value="RNaseH-like_sf"/>
</dbReference>
<dbReference type="Gene3D" id="1.10.340.70">
    <property type="match status" value="1"/>
</dbReference>
<evidence type="ECO:0000256" key="12">
    <source>
        <dbReference type="SAM" id="MobiDB-lite"/>
    </source>
</evidence>
<evidence type="ECO:0000256" key="11">
    <source>
        <dbReference type="ARBA" id="ARBA00023268"/>
    </source>
</evidence>
<keyword evidence="3" id="KW-0064">Aspartyl protease</keyword>
<evidence type="ECO:0000256" key="1">
    <source>
        <dbReference type="ARBA" id="ARBA00022670"/>
    </source>
</evidence>
<dbReference type="CDD" id="cd01647">
    <property type="entry name" value="RT_LTR"/>
    <property type="match status" value="1"/>
</dbReference>
<dbReference type="InterPro" id="IPR001584">
    <property type="entry name" value="Integrase_cat-core"/>
</dbReference>
<evidence type="ECO:0000256" key="10">
    <source>
        <dbReference type="ARBA" id="ARBA00023172"/>
    </source>
</evidence>
<dbReference type="InterPro" id="IPR050951">
    <property type="entry name" value="Retrovirus_Pol_polyprotein"/>
</dbReference>
<evidence type="ECO:0000256" key="2">
    <source>
        <dbReference type="ARBA" id="ARBA00022723"/>
    </source>
</evidence>
<keyword evidence="8" id="KW-0808">Transferase</keyword>
<keyword evidence="11" id="KW-0511">Multifunctional enzyme</keyword>
<dbReference type="GO" id="GO:0003677">
    <property type="term" value="F:DNA binding"/>
    <property type="evidence" value="ECO:0007669"/>
    <property type="project" value="UniProtKB-KW"/>
</dbReference>
<feature type="compositionally biased region" description="Basic and acidic residues" evidence="12">
    <location>
        <begin position="1258"/>
        <end position="1267"/>
    </location>
</feature>
<dbReference type="GO" id="GO:0004190">
    <property type="term" value="F:aspartic-type endopeptidase activity"/>
    <property type="evidence" value="ECO:0007669"/>
    <property type="project" value="UniProtKB-KW"/>
</dbReference>
<accession>A0A6A4CC89</accession>
<evidence type="ECO:0000313" key="14">
    <source>
        <dbReference type="EMBL" id="KAE9284434.1"/>
    </source>
</evidence>
<dbReference type="InterPro" id="IPR043128">
    <property type="entry name" value="Rev_trsase/Diguanyl_cyclase"/>
</dbReference>
<name>A0A6A4CC89_9STRA</name>
<dbReference type="SUPFAM" id="SSF56672">
    <property type="entry name" value="DNA/RNA polymerases"/>
    <property type="match status" value="2"/>
</dbReference>
<evidence type="ECO:0000313" key="15">
    <source>
        <dbReference type="Proteomes" id="UP000434957"/>
    </source>
</evidence>
<organism evidence="14 15">
    <name type="scientific">Phytophthora rubi</name>
    <dbReference type="NCBI Taxonomy" id="129364"/>
    <lineage>
        <taxon>Eukaryota</taxon>
        <taxon>Sar</taxon>
        <taxon>Stramenopiles</taxon>
        <taxon>Oomycota</taxon>
        <taxon>Peronosporomycetes</taxon>
        <taxon>Peronosporales</taxon>
        <taxon>Peronosporaceae</taxon>
        <taxon>Phytophthora</taxon>
    </lineage>
</organism>
<feature type="compositionally biased region" description="Acidic residues" evidence="12">
    <location>
        <begin position="307"/>
        <end position="320"/>
    </location>
</feature>
<dbReference type="Gene3D" id="3.30.420.10">
    <property type="entry name" value="Ribonuclease H-like superfamily/Ribonuclease H"/>
    <property type="match status" value="2"/>
</dbReference>
<dbReference type="SUPFAM" id="SSF53098">
    <property type="entry name" value="Ribonuclease H-like"/>
    <property type="match status" value="2"/>
</dbReference>
<feature type="region of interest" description="Disordered" evidence="12">
    <location>
        <begin position="1190"/>
        <end position="1267"/>
    </location>
</feature>
<keyword evidence="5" id="KW-0460">Magnesium</keyword>
<dbReference type="PROSITE" id="PS50994">
    <property type="entry name" value="INTEGRASE"/>
    <property type="match status" value="1"/>
</dbReference>
<keyword evidence="6" id="KW-0229">DNA integration</keyword>
<dbReference type="PANTHER" id="PTHR37984:SF5">
    <property type="entry name" value="PROTEIN NYNRIN-LIKE"/>
    <property type="match status" value="1"/>
</dbReference>
<keyword evidence="1" id="KW-0645">Protease</keyword>
<evidence type="ECO:0000256" key="9">
    <source>
        <dbReference type="ARBA" id="ARBA00023125"/>
    </source>
</evidence>
<sequence length="1787" mass="202352">MEVQGFTKGKEGTSRQALVKITLGWERVYEFEMWVLDHSAGVEVVLGTDFMIPAGVRLDLFHATAQLPDEVKIPLVKTQSATDDDFGVGHVVGGPTDVLQIPRWESREFRLQRRQPTSDTHEVWIRGTQQLVPTVTSFRRGQPDRVRLTNISERLVACPCHLPVVLWVPAGDLPRDEGYVRLNSRKYNEWQVLAFSECRDSKLFEKERRWYEEWLSEQPPTVEVPEYARPRGLRQRPADDSSDEDERLTCAQRWERLLQQRSDEDSDDSADGVPVGNDPAIESSELPEVNQDAPTGVTPPRMAGEIEFTDEPPSEGDAPEMDTLPEGNIADPVAQLEQTFVSVLRVLNIEGNEDSAGANESSFEHQAHGIELEDYAQELAFLPDLTEVSVTVLDYSAPNVLNKDLEKLQQAGLIRVLKKHERIMISSGNALPPPAYGVVCDIDVKEHAPIKQRARQVPLRHLRKLYELLKCLLKAGLIAFSDSPWASPIVIVLKKNGLDIRLCIDYKLVNAITAIMEYAMPLVDDLLTDLGAYLWFCSLDAASGFWAIMMTLRARKISAFVCALGHFEWLRMPFGLKNAPMIYQRMIDNALWGFVQPKGGWQHYATLMRAAEDRAQQLHDVSNELSLTEFGPESTSRTKFQADRAASTVTDPVTELVNSPIADMFSNGETDESALVPVFDRRSFVDDICFGSSTFDDCLATLDRLLSRFEECRISVSFTKSIFVQSRVDFLSHEVSREGIRADPKKLTAITELLFPTSKKGMQSFLGALNYYSRFIQDYAVYGATLYQLKDTDFGSNGELTTARRCFETLKQKVADAPILRHFDRTKEVHVMLFANEWALSSTLMQEHEGLLHPVRFSGRVLKDAEMNYHPAEKEVLTLLLLLKQCYTQLAGRTLHVYTRFSTLDWIHRSKSLFGRAIQFSVLLSPWHLKVQRVSEKDTAFAQLLQSTITNFVTLEDSLALVAPPTKGSPTVRMDPELLYARLPRDYQGLVVAFDGSAKTAKYGGYGSCSWIVWRLPEWSIVIAASAFLEATTVNIAEYTGMNNGVQAALDHGADDLVIVGDSRLAIQQSLGVIACRKESLMTMLNHHKELTARLRSARYLHVVREYNSAADSLAGETLETRVSKVVLSTDRKTELSSLNRIPEVIYEAPTGDNDELNQTTGNFVQTLDAEVMSERKTFVDFVRPERGEVSVVTRRQSKAREKRVRFADEVSTEPPTDANPPTEPTGAPTRSSRRKSRRRPTQLPTPSSNDIDPVAVQEERRRRIRQGQDEELRWSNLKAVLRGEESTLGYRAARDAWKLADKFVLTDDGLLYYMGFRRHGGNGQRAETHLRLVVPTTMIQEVLQNYHDSLEGGHQGVVRTYQRVKLDYYWLGLYADVEKHVKSCPDCSSSKSRPQLRGYSPGNVLAERPFQIVSMDFVIPLPKSRRGNTALLLFQCSFTGFVIAKAMSDTTALTVAQAFEECIYRRFGAPSLIRHDRDPRFMSEVFQAFTEMMQARSRATLSYRPQANGQQERSVKTVMQSIKVYVEDPLQQDWDEIGERLVFAINTSLDATRKETPFYLVHGWDAHSTLQAMTTSLRRGTGKQSDALTWRREVNRQQEIALEMAKQYQATEKARRAREHNEALSRRERAAVPQSPEGATSDTHESTANDESESATRSLFEPGSRVWLYMERVKPGLTKKLANRWHGPFRVKRKVEEYAYELELPDRSGYRFYPIVHVSRLKAVSEFGDRPRTRLAPDVTEDSRFDLNEELLPEDSWEPDGLAGESEVLEILDDRMPMSTRTGRSI</sequence>
<dbReference type="GO" id="GO:0046872">
    <property type="term" value="F:metal ion binding"/>
    <property type="evidence" value="ECO:0007669"/>
    <property type="project" value="UniProtKB-KW"/>
</dbReference>
<proteinExistence type="predicted"/>
<feature type="domain" description="Integrase catalytic" evidence="13">
    <location>
        <begin position="1406"/>
        <end position="1566"/>
    </location>
</feature>
<dbReference type="GO" id="GO:0004523">
    <property type="term" value="F:RNA-DNA hybrid ribonuclease activity"/>
    <property type="evidence" value="ECO:0007669"/>
    <property type="project" value="InterPro"/>
</dbReference>
<dbReference type="InterPro" id="IPR056924">
    <property type="entry name" value="SH3_Tf2-1"/>
</dbReference>
<dbReference type="EMBL" id="QXFT01003583">
    <property type="protein sequence ID" value="KAE9284434.1"/>
    <property type="molecule type" value="Genomic_DNA"/>
</dbReference>
<dbReference type="InterPro" id="IPR041577">
    <property type="entry name" value="RT_RNaseH_2"/>
</dbReference>
<evidence type="ECO:0000259" key="13">
    <source>
        <dbReference type="PROSITE" id="PS50994"/>
    </source>
</evidence>
<evidence type="ECO:0000256" key="6">
    <source>
        <dbReference type="ARBA" id="ARBA00022908"/>
    </source>
</evidence>
<dbReference type="GO" id="GO:0003964">
    <property type="term" value="F:RNA-directed DNA polymerase activity"/>
    <property type="evidence" value="ECO:0007669"/>
    <property type="project" value="UniProtKB-KW"/>
</dbReference>
<dbReference type="GO" id="GO:0003887">
    <property type="term" value="F:DNA-directed DNA polymerase activity"/>
    <property type="evidence" value="ECO:0007669"/>
    <property type="project" value="UniProtKB-KW"/>
</dbReference>
<evidence type="ECO:0000256" key="3">
    <source>
        <dbReference type="ARBA" id="ARBA00022750"/>
    </source>
</evidence>
<dbReference type="PANTHER" id="PTHR37984">
    <property type="entry name" value="PROTEIN CBG26694"/>
    <property type="match status" value="1"/>
</dbReference>
<feature type="compositionally biased region" description="Basic and acidic residues" evidence="12">
    <location>
        <begin position="253"/>
        <end position="263"/>
    </location>
</feature>
<dbReference type="InterPro" id="IPR000477">
    <property type="entry name" value="RT_dom"/>
</dbReference>